<feature type="domain" description="EDS1 EP" evidence="8">
    <location>
        <begin position="324"/>
        <end position="530"/>
    </location>
</feature>
<evidence type="ECO:0000313" key="10">
    <source>
        <dbReference type="Proteomes" id="UP000030689"/>
    </source>
</evidence>
<sequence length="606" mass="68914">MEECRFETSELQASFMMSTPLWSDSWSLCNAANSAGSIQVQHIAGIMYVALPAMEIIQLGDLVGLEVAGDGLFPALSTSLATDEPLPMVDAAILELFIPLLPLIQSQITRGLEMEGRKQIVLTGHSTGGALAALTALWLLSQPSPPSFRLLCITFGSPLLGNQTLSSSISRSRLAHKFCHVVSIHDLVPRRSSEQFWPFGTYLFCSDNGGVCLDNAASVRGMFLILNSTGTPNIEEHQRYGHYVSTLSHQFLVSRSFRGGNISDNSYQAGVALALESLGFSNDDPSGVSAKECIETSTRIGRAPILRSSELAIELGNVLPSRLEIQWYKESCDASPKQLGYYDNFKQYSNQREIRVNMSRAKLARFWDSVLEMVEKNELPFDFHLGVGRKWVYASQFYRLLAEPLDIAYFYKYKYSRAVGHYMQSGNRPKRYVMFDKWWEVSGEPYEETRARTQYASTTQDTCFWAKLEEVKECLDEMRSESSGNAQRRSSLWKKIVAFENYADTLVKMKEVSVDVLARNSSYRLFKENERSLIQRRRKLPTSPFKSSTRKHAKNLRKISSKKRKKRHFLIKFLRNFIIGNRPSEIVKAFRLILESTMVRDIYKYF</sequence>
<dbReference type="EMBL" id="KI517435">
    <property type="protein sequence ID" value="ESQ45259.1"/>
    <property type="molecule type" value="Genomic_DNA"/>
</dbReference>
<name>V4LNC1_EUTSA</name>
<dbReference type="Gramene" id="ESQ45259">
    <property type="protein sequence ID" value="ESQ45259"/>
    <property type="gene ID" value="EUTSA_v10011112mg"/>
</dbReference>
<dbReference type="OMA" id="YKIFDKW"/>
<dbReference type="AlphaFoldDB" id="V4LNC1"/>
<evidence type="ECO:0008006" key="11">
    <source>
        <dbReference type="Google" id="ProtNLM"/>
    </source>
</evidence>
<keyword evidence="3" id="KW-0963">Cytoplasm</keyword>
<keyword evidence="6" id="KW-0539">Nucleus</keyword>
<accession>V4LNC1</accession>
<protein>
    <recommendedName>
        <fullName evidence="11">Fungal lipase-like domain-containing protein</fullName>
    </recommendedName>
</protein>
<evidence type="ECO:0000256" key="1">
    <source>
        <dbReference type="ARBA" id="ARBA00004123"/>
    </source>
</evidence>
<organism evidence="9 10">
    <name type="scientific">Eutrema salsugineum</name>
    <name type="common">Saltwater cress</name>
    <name type="synonym">Sisymbrium salsugineum</name>
    <dbReference type="NCBI Taxonomy" id="72664"/>
    <lineage>
        <taxon>Eukaryota</taxon>
        <taxon>Viridiplantae</taxon>
        <taxon>Streptophyta</taxon>
        <taxon>Embryophyta</taxon>
        <taxon>Tracheophyta</taxon>
        <taxon>Spermatophyta</taxon>
        <taxon>Magnoliopsida</taxon>
        <taxon>eudicotyledons</taxon>
        <taxon>Gunneridae</taxon>
        <taxon>Pentapetalae</taxon>
        <taxon>rosids</taxon>
        <taxon>malvids</taxon>
        <taxon>Brassicales</taxon>
        <taxon>Brassicaceae</taxon>
        <taxon>Eutremeae</taxon>
        <taxon>Eutrema</taxon>
    </lineage>
</organism>
<evidence type="ECO:0000256" key="2">
    <source>
        <dbReference type="ARBA" id="ARBA00004496"/>
    </source>
</evidence>
<dbReference type="SUPFAM" id="SSF53474">
    <property type="entry name" value="alpha/beta-Hydrolases"/>
    <property type="match status" value="1"/>
</dbReference>
<comment type="subcellular location">
    <subcellularLocation>
        <location evidence="2">Cytoplasm</location>
    </subcellularLocation>
    <subcellularLocation>
        <location evidence="1">Nucleus</location>
    </subcellularLocation>
</comment>
<evidence type="ECO:0000256" key="3">
    <source>
        <dbReference type="ARBA" id="ARBA00022490"/>
    </source>
</evidence>
<dbReference type="Pfam" id="PF01764">
    <property type="entry name" value="Lipase_3"/>
    <property type="match status" value="1"/>
</dbReference>
<evidence type="ECO:0000259" key="7">
    <source>
        <dbReference type="Pfam" id="PF01764"/>
    </source>
</evidence>
<gene>
    <name evidence="9" type="ORF">EUTSA_v10011112mg</name>
</gene>
<dbReference type="PANTHER" id="PTHR47413:SF2">
    <property type="entry name" value="LIPASE-LIKE PAD4"/>
    <property type="match status" value="1"/>
</dbReference>
<evidence type="ECO:0000313" key="9">
    <source>
        <dbReference type="EMBL" id="ESQ45259.1"/>
    </source>
</evidence>
<evidence type="ECO:0000259" key="8">
    <source>
        <dbReference type="Pfam" id="PF18117"/>
    </source>
</evidence>
<dbReference type="CDD" id="cd00741">
    <property type="entry name" value="Lipase"/>
    <property type="match status" value="1"/>
</dbReference>
<proteinExistence type="predicted"/>
<dbReference type="GO" id="GO:0006952">
    <property type="term" value="P:defense response"/>
    <property type="evidence" value="ECO:0007669"/>
    <property type="project" value="UniProtKB-KW"/>
</dbReference>
<keyword evidence="10" id="KW-1185">Reference proteome</keyword>
<dbReference type="STRING" id="72664.V4LNC1"/>
<keyword evidence="5" id="KW-0611">Plant defense</keyword>
<dbReference type="GO" id="GO:0016787">
    <property type="term" value="F:hydrolase activity"/>
    <property type="evidence" value="ECO:0007669"/>
    <property type="project" value="UniProtKB-KW"/>
</dbReference>
<evidence type="ECO:0000256" key="4">
    <source>
        <dbReference type="ARBA" id="ARBA00022801"/>
    </source>
</evidence>
<dbReference type="PANTHER" id="PTHR47413">
    <property type="entry name" value="LIPASE-LIKE PAD4"/>
    <property type="match status" value="1"/>
</dbReference>
<evidence type="ECO:0000256" key="6">
    <source>
        <dbReference type="ARBA" id="ARBA00023242"/>
    </source>
</evidence>
<dbReference type="GO" id="GO:0005634">
    <property type="term" value="C:nucleus"/>
    <property type="evidence" value="ECO:0007669"/>
    <property type="project" value="UniProtKB-SubCell"/>
</dbReference>
<dbReference type="GO" id="GO:0006629">
    <property type="term" value="P:lipid metabolic process"/>
    <property type="evidence" value="ECO:0007669"/>
    <property type="project" value="InterPro"/>
</dbReference>
<dbReference type="eggNOG" id="ENOG502SBGF">
    <property type="taxonomic scope" value="Eukaryota"/>
</dbReference>
<reference evidence="9 10" key="1">
    <citation type="journal article" date="2013" name="Front. Plant Sci.">
        <title>The Reference Genome of the Halophytic Plant Eutrema salsugineum.</title>
        <authorList>
            <person name="Yang R."/>
            <person name="Jarvis D.E."/>
            <person name="Chen H."/>
            <person name="Beilstein M.A."/>
            <person name="Grimwood J."/>
            <person name="Jenkins J."/>
            <person name="Shu S."/>
            <person name="Prochnik S."/>
            <person name="Xin M."/>
            <person name="Ma C."/>
            <person name="Schmutz J."/>
            <person name="Wing R.A."/>
            <person name="Mitchell-Olds T."/>
            <person name="Schumaker K.S."/>
            <person name="Wang X."/>
        </authorList>
    </citation>
    <scope>NUCLEOTIDE SEQUENCE [LARGE SCALE GENOMIC DNA]</scope>
</reference>
<dbReference type="GO" id="GO:0005737">
    <property type="term" value="C:cytoplasm"/>
    <property type="evidence" value="ECO:0007669"/>
    <property type="project" value="UniProtKB-SubCell"/>
</dbReference>
<dbReference type="Proteomes" id="UP000030689">
    <property type="component" value="Unassembled WGS sequence"/>
</dbReference>
<evidence type="ECO:0000256" key="5">
    <source>
        <dbReference type="ARBA" id="ARBA00022821"/>
    </source>
</evidence>
<dbReference type="Pfam" id="PF18117">
    <property type="entry name" value="EDS1_EP"/>
    <property type="match status" value="1"/>
</dbReference>
<feature type="domain" description="Fungal lipase-type" evidence="7">
    <location>
        <begin position="89"/>
        <end position="193"/>
    </location>
</feature>
<dbReference type="Gene3D" id="3.40.50.1820">
    <property type="entry name" value="alpha/beta hydrolase"/>
    <property type="match status" value="1"/>
</dbReference>
<keyword evidence="4" id="KW-0378">Hydrolase</keyword>
<dbReference type="InterPro" id="IPR041266">
    <property type="entry name" value="EDS1_EP"/>
</dbReference>
<dbReference type="InterPro" id="IPR002921">
    <property type="entry name" value="Fungal_lipase-type"/>
</dbReference>
<dbReference type="InterPro" id="IPR029058">
    <property type="entry name" value="AB_hydrolase_fold"/>
</dbReference>
<dbReference type="KEGG" id="eus:EUTSA_v10011112mg"/>
<feature type="non-terminal residue" evidence="9">
    <location>
        <position position="606"/>
    </location>
</feature>